<dbReference type="Pfam" id="PF19272">
    <property type="entry name" value="ASMase_C"/>
    <property type="match status" value="1"/>
</dbReference>
<evidence type="ECO:0000256" key="7">
    <source>
        <dbReference type="ARBA" id="ARBA00022801"/>
    </source>
</evidence>
<keyword evidence="5" id="KW-0479">Metal-binding</keyword>
<dbReference type="GO" id="GO:0008081">
    <property type="term" value="F:phosphoric diester hydrolase activity"/>
    <property type="evidence" value="ECO:0007669"/>
    <property type="project" value="TreeGrafter"/>
</dbReference>
<dbReference type="InterPro" id="IPR041805">
    <property type="entry name" value="ASMase/PPN1_MPP"/>
</dbReference>
<keyword evidence="6" id="KW-0732">Signal</keyword>
<evidence type="ECO:0000256" key="3">
    <source>
        <dbReference type="ARBA" id="ARBA00008234"/>
    </source>
</evidence>
<evidence type="ECO:0000259" key="11">
    <source>
        <dbReference type="Pfam" id="PF19272"/>
    </source>
</evidence>
<dbReference type="InterPro" id="IPR004843">
    <property type="entry name" value="Calcineurin-like_PHP"/>
</dbReference>
<proteinExistence type="inferred from homology"/>
<evidence type="ECO:0000259" key="10">
    <source>
        <dbReference type="Pfam" id="PF00149"/>
    </source>
</evidence>
<comment type="similarity">
    <text evidence="3">Belongs to the acid sphingomyelinase family.</text>
</comment>
<dbReference type="GO" id="GO:0005615">
    <property type="term" value="C:extracellular space"/>
    <property type="evidence" value="ECO:0007669"/>
    <property type="project" value="TreeGrafter"/>
</dbReference>
<evidence type="ECO:0000256" key="6">
    <source>
        <dbReference type="ARBA" id="ARBA00022729"/>
    </source>
</evidence>
<dbReference type="EMBL" id="GDRN01094955">
    <property type="protein sequence ID" value="JAI59632.1"/>
    <property type="molecule type" value="Transcribed_RNA"/>
</dbReference>
<dbReference type="AlphaFoldDB" id="A0A0N7ZAS1"/>
<dbReference type="Pfam" id="PF00149">
    <property type="entry name" value="Metallophos"/>
    <property type="match status" value="1"/>
</dbReference>
<name>A0A0N7ZAS1_SCYOL</name>
<accession>A0A0N7ZAS1</accession>
<feature type="domain" description="Calcineurin-like phosphoesterase" evidence="10">
    <location>
        <begin position="61"/>
        <end position="333"/>
    </location>
</feature>
<comment type="subcellular location">
    <subcellularLocation>
        <location evidence="2">Secreted</location>
    </subcellularLocation>
</comment>
<protein>
    <submittedName>
        <fullName evidence="12">Uncharacterized protein</fullName>
    </submittedName>
</protein>
<dbReference type="PANTHER" id="PTHR10340:SF57">
    <property type="entry name" value="METALLOPHOS DOMAIN-CONTAINING PROTEIN"/>
    <property type="match status" value="1"/>
</dbReference>
<dbReference type="Gene3D" id="3.60.21.10">
    <property type="match status" value="1"/>
</dbReference>
<dbReference type="InterPro" id="IPR029052">
    <property type="entry name" value="Metallo-depent_PP-like"/>
</dbReference>
<evidence type="ECO:0000256" key="9">
    <source>
        <dbReference type="ARBA" id="ARBA00023180"/>
    </source>
</evidence>
<feature type="domain" description="Sphingomyelin phosphodiesterase C-terminal" evidence="11">
    <location>
        <begin position="351"/>
        <end position="487"/>
    </location>
</feature>
<dbReference type="GO" id="GO:0046872">
    <property type="term" value="F:metal ion binding"/>
    <property type="evidence" value="ECO:0007669"/>
    <property type="project" value="UniProtKB-KW"/>
</dbReference>
<keyword evidence="8" id="KW-0862">Zinc</keyword>
<evidence type="ECO:0000256" key="4">
    <source>
        <dbReference type="ARBA" id="ARBA00022525"/>
    </source>
</evidence>
<reference evidence="12" key="1">
    <citation type="submission" date="2015-09" db="EMBL/GenBank/DDBJ databases">
        <title>Scylla olivacea transcriptome.</title>
        <authorList>
            <person name="Ikhwanuddin M."/>
        </authorList>
    </citation>
    <scope>NUCLEOTIDE SEQUENCE</scope>
</reference>
<dbReference type="CDD" id="cd00842">
    <property type="entry name" value="MPP_ASMase"/>
    <property type="match status" value="1"/>
</dbReference>
<comment type="cofactor">
    <cofactor evidence="1">
        <name>Zn(2+)</name>
        <dbReference type="ChEBI" id="CHEBI:29105"/>
    </cofactor>
</comment>
<keyword evidence="4" id="KW-0964">Secreted</keyword>
<evidence type="ECO:0000256" key="2">
    <source>
        <dbReference type="ARBA" id="ARBA00004613"/>
    </source>
</evidence>
<keyword evidence="9" id="KW-0325">Glycoprotein</keyword>
<dbReference type="SUPFAM" id="SSF56300">
    <property type="entry name" value="Metallo-dependent phosphatases"/>
    <property type="match status" value="1"/>
</dbReference>
<evidence type="ECO:0000313" key="12">
    <source>
        <dbReference type="EMBL" id="JAI59632.1"/>
    </source>
</evidence>
<dbReference type="InterPro" id="IPR045473">
    <property type="entry name" value="ASM_C"/>
</dbReference>
<dbReference type="PANTHER" id="PTHR10340">
    <property type="entry name" value="SPHINGOMYELIN PHOSPHODIESTERASE"/>
    <property type="match status" value="1"/>
</dbReference>
<organism evidence="12">
    <name type="scientific">Scylla olivacea</name>
    <name type="common">Orange mud crab</name>
    <name type="synonym">Cancer olivacea</name>
    <dbReference type="NCBI Taxonomy" id="85551"/>
    <lineage>
        <taxon>Eukaryota</taxon>
        <taxon>Metazoa</taxon>
        <taxon>Ecdysozoa</taxon>
        <taxon>Arthropoda</taxon>
        <taxon>Crustacea</taxon>
        <taxon>Multicrustacea</taxon>
        <taxon>Malacostraca</taxon>
        <taxon>Eumalacostraca</taxon>
        <taxon>Eucarida</taxon>
        <taxon>Decapoda</taxon>
        <taxon>Pleocyemata</taxon>
        <taxon>Brachyura</taxon>
        <taxon>Eubrachyura</taxon>
        <taxon>Portunoidea</taxon>
        <taxon>Portunidae</taxon>
        <taxon>Portuninae</taxon>
        <taxon>Scylla</taxon>
    </lineage>
</organism>
<dbReference type="EMBL" id="GDRN01094951">
    <property type="protein sequence ID" value="JAI59634.1"/>
    <property type="molecule type" value="Transcribed_RNA"/>
</dbReference>
<keyword evidence="7" id="KW-0378">Hydrolase</keyword>
<evidence type="ECO:0000256" key="8">
    <source>
        <dbReference type="ARBA" id="ARBA00022833"/>
    </source>
</evidence>
<evidence type="ECO:0000256" key="5">
    <source>
        <dbReference type="ARBA" id="ARBA00022723"/>
    </source>
</evidence>
<sequence>MLRGEGKPVAAWVTVPVGSCIYFERRPTRVEVVMLTAARTVAVVVLVLAGHPRTAEARIGTFWHVTDFHYDLNYTTSGDPKKMCWDTRDASRSVGEFGDYSCDAPLSLLTSAVNAMKRFKSNPDFILWTGDDTAHVPNDYFSTEVVVNIVANLTDLITSRFPNTPVFPVLGNHDYYPKNQMPVGPNRLQSEVADLWKKWFQQLEGHEENVYDSFRSSGRYVADVAGSKVTVVALNTLIWYKNNNETALLPNSSSDGLDPDKQFSWANKLLTELAKKGRKVYLVGHIPPGTFERYQQERKGFHWYQPRYNERFIQLVQQHAHVIEAQFFAHHHTDSFRLFFEEKKNQEQRIPISYQLLSPGVTPWRSTLSEETGANNPGIRLVYYNTTTGKVVDVSTYYLDLSAANLEGRAEWQLEYNFSSTYNLMSLSPVALYEVAKNMKANRTMFDLYYRANTVGLEDPEKCTEKCRLLHYCAITEMNYSRFYDCNNGVRPSWRVALAVVPFLLVLVAR</sequence>
<evidence type="ECO:0000256" key="1">
    <source>
        <dbReference type="ARBA" id="ARBA00001947"/>
    </source>
</evidence>